<evidence type="ECO:0000313" key="5">
    <source>
        <dbReference type="EMBL" id="SVA28583.1"/>
    </source>
</evidence>
<dbReference type="AlphaFoldDB" id="A0A381UP44"/>
<gene>
    <name evidence="5" type="ORF">METZ01_LOCUS81437</name>
</gene>
<comment type="similarity">
    <text evidence="1">Belongs to the bacterial ribosomal protein bS21 family.</text>
</comment>
<keyword evidence="3" id="KW-0687">Ribonucleoprotein</keyword>
<feature type="compositionally biased region" description="Basic and acidic residues" evidence="4">
    <location>
        <begin position="47"/>
        <end position="78"/>
    </location>
</feature>
<dbReference type="GO" id="GO:1990904">
    <property type="term" value="C:ribonucleoprotein complex"/>
    <property type="evidence" value="ECO:0007669"/>
    <property type="project" value="UniProtKB-KW"/>
</dbReference>
<dbReference type="GO" id="GO:0005840">
    <property type="term" value="C:ribosome"/>
    <property type="evidence" value="ECO:0007669"/>
    <property type="project" value="UniProtKB-KW"/>
</dbReference>
<dbReference type="HAMAP" id="MF_00358">
    <property type="entry name" value="Ribosomal_bS21"/>
    <property type="match status" value="1"/>
</dbReference>
<feature type="region of interest" description="Disordered" evidence="4">
    <location>
        <begin position="42"/>
        <end position="78"/>
    </location>
</feature>
<dbReference type="EMBL" id="UINC01006609">
    <property type="protein sequence ID" value="SVA28583.1"/>
    <property type="molecule type" value="Genomic_DNA"/>
</dbReference>
<dbReference type="GO" id="GO:0006412">
    <property type="term" value="P:translation"/>
    <property type="evidence" value="ECO:0007669"/>
    <property type="project" value="InterPro"/>
</dbReference>
<dbReference type="GO" id="GO:0003735">
    <property type="term" value="F:structural constituent of ribosome"/>
    <property type="evidence" value="ECO:0007669"/>
    <property type="project" value="InterPro"/>
</dbReference>
<dbReference type="InterPro" id="IPR001911">
    <property type="entry name" value="Ribosomal_bS21"/>
</dbReference>
<dbReference type="InterPro" id="IPR038380">
    <property type="entry name" value="Ribosomal_bS21_sf"/>
</dbReference>
<dbReference type="Pfam" id="PF01165">
    <property type="entry name" value="Ribosomal_S21"/>
    <property type="match status" value="1"/>
</dbReference>
<evidence type="ECO:0000256" key="2">
    <source>
        <dbReference type="ARBA" id="ARBA00022980"/>
    </source>
</evidence>
<accession>A0A381UP44</accession>
<reference evidence="5" key="1">
    <citation type="submission" date="2018-05" db="EMBL/GenBank/DDBJ databases">
        <authorList>
            <person name="Lanie J.A."/>
            <person name="Ng W.-L."/>
            <person name="Kazmierczak K.M."/>
            <person name="Andrzejewski T.M."/>
            <person name="Davidsen T.M."/>
            <person name="Wayne K.J."/>
            <person name="Tettelin H."/>
            <person name="Glass J.I."/>
            <person name="Rusch D."/>
            <person name="Podicherti R."/>
            <person name="Tsui H.-C.T."/>
            <person name="Winkler M.E."/>
        </authorList>
    </citation>
    <scope>NUCLEOTIDE SEQUENCE</scope>
</reference>
<protein>
    <recommendedName>
        <fullName evidence="6">30S ribosomal protein S21</fullName>
    </recommendedName>
</protein>
<proteinExistence type="inferred from homology"/>
<evidence type="ECO:0000256" key="3">
    <source>
        <dbReference type="ARBA" id="ARBA00023274"/>
    </source>
</evidence>
<dbReference type="NCBIfam" id="TIGR00030">
    <property type="entry name" value="S21p"/>
    <property type="match status" value="1"/>
</dbReference>
<dbReference type="Gene3D" id="1.20.5.1150">
    <property type="entry name" value="Ribosomal protein S8"/>
    <property type="match status" value="1"/>
</dbReference>
<evidence type="ECO:0000256" key="4">
    <source>
        <dbReference type="SAM" id="MobiDB-lite"/>
    </source>
</evidence>
<evidence type="ECO:0000256" key="1">
    <source>
        <dbReference type="ARBA" id="ARBA00006640"/>
    </source>
</evidence>
<keyword evidence="2" id="KW-0689">Ribosomal protein</keyword>
<evidence type="ECO:0008006" key="6">
    <source>
        <dbReference type="Google" id="ProtNLM"/>
    </source>
</evidence>
<name>A0A381UP44_9ZZZZ</name>
<organism evidence="5">
    <name type="scientific">marine metagenome</name>
    <dbReference type="NCBI Taxonomy" id="408172"/>
    <lineage>
        <taxon>unclassified sequences</taxon>
        <taxon>metagenomes</taxon>
        <taxon>ecological metagenomes</taxon>
    </lineage>
</organism>
<sequence length="78" mass="9287">MISIKVYDNNSVKAISKLKSILVNEGLFKELKSRKYYAKPSLKKRMKSDEARKQKQRDFKQMLKSAERDQEMGRDFKK</sequence>